<proteinExistence type="predicted"/>
<protein>
    <submittedName>
        <fullName evidence="1">Uncharacterized protein</fullName>
    </submittedName>
</protein>
<dbReference type="GeneID" id="64666392"/>
<evidence type="ECO:0000313" key="2">
    <source>
        <dbReference type="Proteomes" id="UP001195769"/>
    </source>
</evidence>
<evidence type="ECO:0000313" key="1">
    <source>
        <dbReference type="EMBL" id="KAG1897651.1"/>
    </source>
</evidence>
<sequence>MACRVCGLVCTTIMLYTVQRPRFNPSNSSGVSDVHRLHHDVPSLCNSNSNPLHFRFQSLVSCPADVPLELFEAAVSQLTHHLEYNSTLILRSDTISDSDTTIPTPGRDSGLEQHCTLYAFETGEFAGLPSTLVLTPLVPKGEPALLSSYGVASCFPVHPFQHHHNFRFSFCTIGTAHYVNGDFI</sequence>
<reference evidence="1" key="1">
    <citation type="journal article" date="2020" name="New Phytol.">
        <title>Comparative genomics reveals dynamic genome evolution in host specialist ectomycorrhizal fungi.</title>
        <authorList>
            <person name="Lofgren L.A."/>
            <person name="Nguyen N.H."/>
            <person name="Vilgalys R."/>
            <person name="Ruytinx J."/>
            <person name="Liao H.L."/>
            <person name="Branco S."/>
            <person name="Kuo A."/>
            <person name="LaButti K."/>
            <person name="Lipzen A."/>
            <person name="Andreopoulos W."/>
            <person name="Pangilinan J."/>
            <person name="Riley R."/>
            <person name="Hundley H."/>
            <person name="Na H."/>
            <person name="Barry K."/>
            <person name="Grigoriev I.V."/>
            <person name="Stajich J.E."/>
            <person name="Kennedy P.G."/>
        </authorList>
    </citation>
    <scope>NUCLEOTIDE SEQUENCE</scope>
    <source>
        <strain evidence="1">FC203</strain>
    </source>
</reference>
<dbReference type="AlphaFoldDB" id="A0AAD4E0W8"/>
<dbReference type="RefSeq" id="XP_041223227.1">
    <property type="nucleotide sequence ID" value="XM_041372094.1"/>
</dbReference>
<name>A0AAD4E0W8_9AGAM</name>
<organism evidence="1 2">
    <name type="scientific">Suillus fuscotomentosus</name>
    <dbReference type="NCBI Taxonomy" id="1912939"/>
    <lineage>
        <taxon>Eukaryota</taxon>
        <taxon>Fungi</taxon>
        <taxon>Dikarya</taxon>
        <taxon>Basidiomycota</taxon>
        <taxon>Agaricomycotina</taxon>
        <taxon>Agaricomycetes</taxon>
        <taxon>Agaricomycetidae</taxon>
        <taxon>Boletales</taxon>
        <taxon>Suillineae</taxon>
        <taxon>Suillaceae</taxon>
        <taxon>Suillus</taxon>
    </lineage>
</organism>
<dbReference type="Proteomes" id="UP001195769">
    <property type="component" value="Unassembled WGS sequence"/>
</dbReference>
<accession>A0AAD4E0W8</accession>
<dbReference type="EMBL" id="JABBWK010000044">
    <property type="protein sequence ID" value="KAG1897651.1"/>
    <property type="molecule type" value="Genomic_DNA"/>
</dbReference>
<gene>
    <name evidence="1" type="ORF">F5891DRAFT_512959</name>
</gene>
<keyword evidence="2" id="KW-1185">Reference proteome</keyword>
<comment type="caution">
    <text evidence="1">The sequence shown here is derived from an EMBL/GenBank/DDBJ whole genome shotgun (WGS) entry which is preliminary data.</text>
</comment>